<dbReference type="Proteomes" id="UP000471751">
    <property type="component" value="Unassembled WGS sequence"/>
</dbReference>
<dbReference type="NCBIfam" id="NF003805">
    <property type="entry name" value="PRK05395.1-2"/>
    <property type="match status" value="1"/>
</dbReference>
<dbReference type="PANTHER" id="PTHR21272:SF3">
    <property type="entry name" value="CATABOLIC 3-DEHYDROQUINASE"/>
    <property type="match status" value="1"/>
</dbReference>
<evidence type="ECO:0000256" key="2">
    <source>
        <dbReference type="ARBA" id="ARBA00003924"/>
    </source>
</evidence>
<accession>A0A6I5RLC4</accession>
<dbReference type="SUPFAM" id="SSF52304">
    <property type="entry name" value="Type II 3-dehydroquinate dehydratase"/>
    <property type="match status" value="1"/>
</dbReference>
<feature type="binding site" evidence="8 10">
    <location>
        <position position="75"/>
    </location>
    <ligand>
        <name>substrate</name>
    </ligand>
</feature>
<dbReference type="AlphaFoldDB" id="A0A6I5RLC4"/>
<evidence type="ECO:0000256" key="11">
    <source>
        <dbReference type="PIRSR" id="PIRSR001399-3"/>
    </source>
</evidence>
<feature type="binding site" evidence="8 10">
    <location>
        <position position="112"/>
    </location>
    <ligand>
        <name>substrate</name>
    </ligand>
</feature>
<feature type="active site" description="Proton acceptor" evidence="8 9">
    <location>
        <position position="24"/>
    </location>
</feature>
<protein>
    <recommendedName>
        <fullName evidence="6 8">3-dehydroquinate dehydratase</fullName>
        <shortName evidence="8">3-dehydroquinase</shortName>
        <ecNumber evidence="6 8">4.2.1.10</ecNumber>
    </recommendedName>
    <alternativeName>
        <fullName evidence="8">Type II DHQase</fullName>
    </alternativeName>
</protein>
<evidence type="ECO:0000256" key="5">
    <source>
        <dbReference type="ARBA" id="ARBA00011193"/>
    </source>
</evidence>
<dbReference type="GO" id="GO:0009423">
    <property type="term" value="P:chorismate biosynthetic process"/>
    <property type="evidence" value="ECO:0007669"/>
    <property type="project" value="UniProtKB-UniRule"/>
</dbReference>
<dbReference type="CDD" id="cd00466">
    <property type="entry name" value="DHQase_II"/>
    <property type="match status" value="1"/>
</dbReference>
<dbReference type="GO" id="GO:0003855">
    <property type="term" value="F:3-dehydroquinate dehydratase activity"/>
    <property type="evidence" value="ECO:0007669"/>
    <property type="project" value="UniProtKB-UniRule"/>
</dbReference>
<dbReference type="PANTHER" id="PTHR21272">
    <property type="entry name" value="CATABOLIC 3-DEHYDROQUINASE"/>
    <property type="match status" value="1"/>
</dbReference>
<feature type="binding site" evidence="8 10">
    <location>
        <position position="81"/>
    </location>
    <ligand>
        <name>substrate</name>
    </ligand>
</feature>
<dbReference type="GO" id="GO:0019631">
    <property type="term" value="P:quinate catabolic process"/>
    <property type="evidence" value="ECO:0007669"/>
    <property type="project" value="TreeGrafter"/>
</dbReference>
<organism evidence="12 13">
    <name type="scientific">Pseudomonas laurentiana</name>
    <dbReference type="NCBI Taxonomy" id="2364649"/>
    <lineage>
        <taxon>Bacteria</taxon>
        <taxon>Pseudomonadati</taxon>
        <taxon>Pseudomonadota</taxon>
        <taxon>Gammaproteobacteria</taxon>
        <taxon>Pseudomonadales</taxon>
        <taxon>Pseudomonadaceae</taxon>
        <taxon>Pseudomonas</taxon>
    </lineage>
</organism>
<evidence type="ECO:0000256" key="1">
    <source>
        <dbReference type="ARBA" id="ARBA00001864"/>
    </source>
</evidence>
<dbReference type="NCBIfam" id="NF003804">
    <property type="entry name" value="PRK05395.1-1"/>
    <property type="match status" value="1"/>
</dbReference>
<dbReference type="Pfam" id="PF01220">
    <property type="entry name" value="DHquinase_II"/>
    <property type="match status" value="1"/>
</dbReference>
<comment type="similarity">
    <text evidence="4 8">Belongs to the type-II 3-dehydroquinase family.</text>
</comment>
<keyword evidence="7 8" id="KW-0456">Lyase</keyword>
<dbReference type="NCBIfam" id="NF003806">
    <property type="entry name" value="PRK05395.1-3"/>
    <property type="match status" value="1"/>
</dbReference>
<proteinExistence type="inferred from homology"/>
<keyword evidence="8" id="KW-0057">Aromatic amino acid biosynthesis</keyword>
<name>A0A6I5RLC4_9PSED</name>
<dbReference type="PROSITE" id="PS01029">
    <property type="entry name" value="DEHYDROQUINASE_II"/>
    <property type="match status" value="1"/>
</dbReference>
<gene>
    <name evidence="8 12" type="primary">aroQ</name>
    <name evidence="12" type="ORF">G3O07_02935</name>
</gene>
<comment type="pathway">
    <text evidence="3 8">Metabolic intermediate biosynthesis; chorismate biosynthesis; chorismate from D-erythrose 4-phosphate and phosphoenolpyruvate: step 3/7.</text>
</comment>
<comment type="function">
    <text evidence="2 8">Catalyzes a trans-dehydration via an enolate intermediate.</text>
</comment>
<feature type="active site" description="Proton donor" evidence="8 9">
    <location>
        <position position="101"/>
    </location>
</feature>
<evidence type="ECO:0000256" key="4">
    <source>
        <dbReference type="ARBA" id="ARBA00011037"/>
    </source>
</evidence>
<evidence type="ECO:0000256" key="3">
    <source>
        <dbReference type="ARBA" id="ARBA00004902"/>
    </source>
</evidence>
<dbReference type="NCBIfam" id="TIGR01088">
    <property type="entry name" value="aroQ"/>
    <property type="match status" value="1"/>
</dbReference>
<dbReference type="RefSeq" id="WP_163932328.1">
    <property type="nucleotide sequence ID" value="NZ_BMQU01000008.1"/>
</dbReference>
<dbReference type="GO" id="GO:0008652">
    <property type="term" value="P:amino acid biosynthetic process"/>
    <property type="evidence" value="ECO:0007669"/>
    <property type="project" value="UniProtKB-KW"/>
</dbReference>
<evidence type="ECO:0000256" key="9">
    <source>
        <dbReference type="PIRSR" id="PIRSR001399-1"/>
    </source>
</evidence>
<comment type="subunit">
    <text evidence="5 8">Homododecamer.</text>
</comment>
<reference evidence="12 13" key="1">
    <citation type="submission" date="2020-02" db="EMBL/GenBank/DDBJ databases">
        <title>Broccoli isolated Pseudomonas sp.</title>
        <authorList>
            <person name="Fujikawa T."/>
            <person name="Sawada H."/>
        </authorList>
    </citation>
    <scope>NUCLEOTIDE SEQUENCE [LARGE SCALE GENOMIC DNA]</scope>
    <source>
        <strain evidence="12 13">JCM 32154</strain>
    </source>
</reference>
<sequence length="151" mass="16593">MSRTVLVLNGPNLNLLGTREPATYGRETLADVSALCSRSAAQLGLEVDFRQTNHEGELLDWIHQARGRYAAIVINPAAWTHTSVAIRDALVAVELPVIEVHISNVHARESFRHHSYVSSIALAVLCGFGINGYRLALEHLAQWLSTQEQSA</sequence>
<dbReference type="EMBL" id="JAAHBT010000025">
    <property type="protein sequence ID" value="NES08914.1"/>
    <property type="molecule type" value="Genomic_DNA"/>
</dbReference>
<comment type="catalytic activity">
    <reaction evidence="1 8">
        <text>3-dehydroquinate = 3-dehydroshikimate + H2O</text>
        <dbReference type="Rhea" id="RHEA:21096"/>
        <dbReference type="ChEBI" id="CHEBI:15377"/>
        <dbReference type="ChEBI" id="CHEBI:16630"/>
        <dbReference type="ChEBI" id="CHEBI:32364"/>
        <dbReference type="EC" id="4.2.1.10"/>
    </reaction>
</comment>
<dbReference type="InterPro" id="IPR036441">
    <property type="entry name" value="DHquinase_II_sf"/>
</dbReference>
<dbReference type="EC" id="4.2.1.10" evidence="6 8"/>
<keyword evidence="13" id="KW-1185">Reference proteome</keyword>
<dbReference type="InterPro" id="IPR018509">
    <property type="entry name" value="DHquinase_II_CS"/>
</dbReference>
<evidence type="ECO:0000256" key="8">
    <source>
        <dbReference type="HAMAP-Rule" id="MF_00169"/>
    </source>
</evidence>
<dbReference type="Gene3D" id="3.40.50.9100">
    <property type="entry name" value="Dehydroquinase, class II"/>
    <property type="match status" value="1"/>
</dbReference>
<comment type="caution">
    <text evidence="12">The sequence shown here is derived from an EMBL/GenBank/DDBJ whole genome shotgun (WGS) entry which is preliminary data.</text>
</comment>
<dbReference type="NCBIfam" id="NF003807">
    <property type="entry name" value="PRK05395.1-4"/>
    <property type="match status" value="1"/>
</dbReference>
<feature type="binding site" evidence="8 10">
    <location>
        <position position="88"/>
    </location>
    <ligand>
        <name>substrate</name>
    </ligand>
</feature>
<dbReference type="UniPathway" id="UPA00053">
    <property type="reaction ID" value="UER00086"/>
</dbReference>
<evidence type="ECO:0000313" key="13">
    <source>
        <dbReference type="Proteomes" id="UP000471751"/>
    </source>
</evidence>
<feature type="site" description="Transition state stabilizer" evidence="8 11">
    <location>
        <position position="19"/>
    </location>
</feature>
<evidence type="ECO:0000256" key="7">
    <source>
        <dbReference type="ARBA" id="ARBA00023239"/>
    </source>
</evidence>
<evidence type="ECO:0000256" key="6">
    <source>
        <dbReference type="ARBA" id="ARBA00012060"/>
    </source>
</evidence>
<evidence type="ECO:0000313" key="12">
    <source>
        <dbReference type="EMBL" id="NES08914.1"/>
    </source>
</evidence>
<keyword evidence="8" id="KW-0028">Amino-acid biosynthesis</keyword>
<dbReference type="InterPro" id="IPR001874">
    <property type="entry name" value="DHquinase_II"/>
</dbReference>
<dbReference type="HAMAP" id="MF_00169">
    <property type="entry name" value="AroQ"/>
    <property type="match status" value="1"/>
</dbReference>
<evidence type="ECO:0000256" key="10">
    <source>
        <dbReference type="PIRSR" id="PIRSR001399-2"/>
    </source>
</evidence>
<dbReference type="PIRSF" id="PIRSF001399">
    <property type="entry name" value="DHquinase_II"/>
    <property type="match status" value="1"/>
</dbReference>
<feature type="binding site" evidence="8 10">
    <location>
        <begin position="102"/>
        <end position="103"/>
    </location>
    <ligand>
        <name>substrate</name>
    </ligand>
</feature>
<dbReference type="GO" id="GO:0009073">
    <property type="term" value="P:aromatic amino acid family biosynthetic process"/>
    <property type="evidence" value="ECO:0007669"/>
    <property type="project" value="UniProtKB-KW"/>
</dbReference>